<proteinExistence type="predicted"/>
<name>A0ACC1XUP6_MELAZ</name>
<evidence type="ECO:0000313" key="2">
    <source>
        <dbReference type="Proteomes" id="UP001164539"/>
    </source>
</evidence>
<keyword evidence="2" id="KW-1185">Reference proteome</keyword>
<sequence length="380" mass="43348">MSTAEEYPCKRRRIRLSGLALVPAEKPWCLHSAVLNGTCVLCNKSVSETFGLAFDYILPGLRYGYLEVSRLKKGNSKALMKKKKLHLVLDLDYTLLHSRKVTKLSSEEQFLKKRIDSLENISEGSLFSLESMGYLVKLRPFVRNFLEAASTMFEMYVCTMGGRGYALEAAKLLDPDSKYFSSRIIAREDFRQRERKSLNMVLGQESGVVILDDTESVWTDYSENLITVSRYDYFKGSKDSDRSYSEDKIDESESNGALANILGVLKIVHRLYFDSPENPSKRDVRNYLAKIRRGVLKGCTLLFSDGEEFPLIWSRAAGMGATCTTVFDSAVTHVVSLDSETEACRWAKQENKFVVHPQWINSAYFIWNSQPEDDYSPYFQ</sequence>
<gene>
    <name evidence="1" type="ORF">OWV82_013537</name>
</gene>
<protein>
    <submittedName>
        <fullName evidence="1">RNA polymerase II C-terminal domain phosphatase-like 4</fullName>
    </submittedName>
</protein>
<accession>A0ACC1XUP6</accession>
<comment type="caution">
    <text evidence="1">The sequence shown here is derived from an EMBL/GenBank/DDBJ whole genome shotgun (WGS) entry which is preliminary data.</text>
</comment>
<dbReference type="Proteomes" id="UP001164539">
    <property type="component" value="Chromosome 7"/>
</dbReference>
<organism evidence="1 2">
    <name type="scientific">Melia azedarach</name>
    <name type="common">Chinaberry tree</name>
    <dbReference type="NCBI Taxonomy" id="155640"/>
    <lineage>
        <taxon>Eukaryota</taxon>
        <taxon>Viridiplantae</taxon>
        <taxon>Streptophyta</taxon>
        <taxon>Embryophyta</taxon>
        <taxon>Tracheophyta</taxon>
        <taxon>Spermatophyta</taxon>
        <taxon>Magnoliopsida</taxon>
        <taxon>eudicotyledons</taxon>
        <taxon>Gunneridae</taxon>
        <taxon>Pentapetalae</taxon>
        <taxon>rosids</taxon>
        <taxon>malvids</taxon>
        <taxon>Sapindales</taxon>
        <taxon>Meliaceae</taxon>
        <taxon>Melia</taxon>
    </lineage>
</organism>
<reference evidence="1 2" key="1">
    <citation type="journal article" date="2023" name="Science">
        <title>Complex scaffold remodeling in plant triterpene biosynthesis.</title>
        <authorList>
            <person name="De La Pena R."/>
            <person name="Hodgson H."/>
            <person name="Liu J.C."/>
            <person name="Stephenson M.J."/>
            <person name="Martin A.C."/>
            <person name="Owen C."/>
            <person name="Harkess A."/>
            <person name="Leebens-Mack J."/>
            <person name="Jimenez L.E."/>
            <person name="Osbourn A."/>
            <person name="Sattely E.S."/>
        </authorList>
    </citation>
    <scope>NUCLEOTIDE SEQUENCE [LARGE SCALE GENOMIC DNA]</scope>
    <source>
        <strain evidence="2">cv. JPN11</strain>
        <tissue evidence="1">Leaf</tissue>
    </source>
</reference>
<dbReference type="EMBL" id="CM051400">
    <property type="protein sequence ID" value="KAJ4715149.1"/>
    <property type="molecule type" value="Genomic_DNA"/>
</dbReference>
<evidence type="ECO:0000313" key="1">
    <source>
        <dbReference type="EMBL" id="KAJ4715149.1"/>
    </source>
</evidence>